<keyword evidence="7" id="KW-0411">Iron-sulfur</keyword>
<dbReference type="GO" id="GO:0003824">
    <property type="term" value="F:catalytic activity"/>
    <property type="evidence" value="ECO:0007669"/>
    <property type="project" value="InterPro"/>
</dbReference>
<proteinExistence type="predicted"/>
<evidence type="ECO:0000256" key="4">
    <source>
        <dbReference type="ARBA" id="ARBA00022691"/>
    </source>
</evidence>
<dbReference type="InterPro" id="IPR036724">
    <property type="entry name" value="Cobalamin-bd_sf"/>
</dbReference>
<dbReference type="SUPFAM" id="SSF102114">
    <property type="entry name" value="Radical SAM enzymes"/>
    <property type="match status" value="1"/>
</dbReference>
<evidence type="ECO:0000256" key="7">
    <source>
        <dbReference type="ARBA" id="ARBA00023014"/>
    </source>
</evidence>
<dbReference type="SFLD" id="SFLDG01123">
    <property type="entry name" value="methyltransferase_(Class_B)"/>
    <property type="match status" value="1"/>
</dbReference>
<dbReference type="InterPro" id="IPR023404">
    <property type="entry name" value="rSAM_horseshoe"/>
</dbReference>
<evidence type="ECO:0000313" key="11">
    <source>
        <dbReference type="Proteomes" id="UP000178606"/>
    </source>
</evidence>
<dbReference type="AlphaFoldDB" id="A0A1F6CBH0"/>
<name>A0A1F6CBH0_HANXR</name>
<dbReference type="Pfam" id="PF04055">
    <property type="entry name" value="Radical_SAM"/>
    <property type="match status" value="1"/>
</dbReference>
<dbReference type="Proteomes" id="UP000178606">
    <property type="component" value="Unassembled WGS sequence"/>
</dbReference>
<dbReference type="Gene3D" id="3.80.30.20">
    <property type="entry name" value="tm_1862 like domain"/>
    <property type="match status" value="1"/>
</dbReference>
<evidence type="ECO:0000256" key="6">
    <source>
        <dbReference type="ARBA" id="ARBA00023004"/>
    </source>
</evidence>
<feature type="domain" description="Radical SAM core" evidence="9">
    <location>
        <begin position="190"/>
        <end position="412"/>
    </location>
</feature>
<feature type="domain" description="B12-binding" evidence="8">
    <location>
        <begin position="7"/>
        <end position="139"/>
    </location>
</feature>
<dbReference type="CDD" id="cd01335">
    <property type="entry name" value="Radical_SAM"/>
    <property type="match status" value="1"/>
</dbReference>
<gene>
    <name evidence="10" type="ORF">A3F84_18005</name>
</gene>
<dbReference type="SFLD" id="SFLDS00029">
    <property type="entry name" value="Radical_SAM"/>
    <property type="match status" value="1"/>
</dbReference>
<dbReference type="InterPro" id="IPR058240">
    <property type="entry name" value="rSAM_sf"/>
</dbReference>
<evidence type="ECO:0000256" key="2">
    <source>
        <dbReference type="ARBA" id="ARBA00022603"/>
    </source>
</evidence>
<dbReference type="EMBL" id="MFKF01000301">
    <property type="protein sequence ID" value="OGG46565.1"/>
    <property type="molecule type" value="Genomic_DNA"/>
</dbReference>
<dbReference type="InterPro" id="IPR006158">
    <property type="entry name" value="Cobalamin-bd"/>
</dbReference>
<evidence type="ECO:0000256" key="5">
    <source>
        <dbReference type="ARBA" id="ARBA00022723"/>
    </source>
</evidence>
<dbReference type="InterPro" id="IPR034466">
    <property type="entry name" value="Methyltransferase_Class_B"/>
</dbReference>
<comment type="caution">
    <text evidence="10">The sequence shown here is derived from an EMBL/GenBank/DDBJ whole genome shotgun (WGS) entry which is preliminary data.</text>
</comment>
<dbReference type="PANTHER" id="PTHR43409:SF7">
    <property type="entry name" value="BLL1977 PROTEIN"/>
    <property type="match status" value="1"/>
</dbReference>
<dbReference type="SFLD" id="SFLDG01082">
    <property type="entry name" value="B12-binding_domain_containing"/>
    <property type="match status" value="1"/>
</dbReference>
<dbReference type="Gene3D" id="3.40.50.280">
    <property type="entry name" value="Cobalamin-binding domain"/>
    <property type="match status" value="1"/>
</dbReference>
<sequence length="459" mass="52395">MDILLAHGYFLNEDPKERRIMRPYPPLGLLYLSSHLKARGFDVGVFDATFQRREEFSELIRREGVPAVGLSCNLMTKGSVLKMMQEAREAGAFVVAGGPDPPYYAEEYLVHGADAVVVGEGERTLEELLPCVLRKGKADLAHIQGLVYRDDRGRVVRTPARELIEDLDGQPFPDRAAVDIGQYLRAWRGRHGVGSVSLICSRGCPYTCAWCSRSVFGETHRRRSPRHVADEVERIVQDYRPDLLWYADDVFTIHHRWLFDYANELKQRGLCVPFECISRADRLNEGIVRALADMGCMRVWIGSESGSQRVLDAMDRRVTVAQVREMTRLLRRYGIQTGMFIMLGYEGEEMEDLEATVDHLKQSDPDLFLTTVAYPIKGTPYYDRVEGRIVARGAWTDRTDRDLEVAGRRSRRFYAFAARWMQGEVAVHRQLRNPRRSVLHLAKGFVNAKVGRIGMRLTL</sequence>
<keyword evidence="6" id="KW-0408">Iron</keyword>
<evidence type="ECO:0000256" key="3">
    <source>
        <dbReference type="ARBA" id="ARBA00022679"/>
    </source>
</evidence>
<keyword evidence="5" id="KW-0479">Metal-binding</keyword>
<reference evidence="10 11" key="1">
    <citation type="journal article" date="2016" name="Nat. Commun.">
        <title>Thousands of microbial genomes shed light on interconnected biogeochemical processes in an aquifer system.</title>
        <authorList>
            <person name="Anantharaman K."/>
            <person name="Brown C.T."/>
            <person name="Hug L.A."/>
            <person name="Sharon I."/>
            <person name="Castelle C.J."/>
            <person name="Probst A.J."/>
            <person name="Thomas B.C."/>
            <person name="Singh A."/>
            <person name="Wilkins M.J."/>
            <person name="Karaoz U."/>
            <person name="Brodie E.L."/>
            <person name="Williams K.H."/>
            <person name="Hubbard S.S."/>
            <person name="Banfield J.F."/>
        </authorList>
    </citation>
    <scope>NUCLEOTIDE SEQUENCE [LARGE SCALE GENOMIC DNA]</scope>
    <source>
        <strain evidence="11">RIFCSPLOWO2_12_FULL_64_10</strain>
    </source>
</reference>
<dbReference type="PROSITE" id="PS51918">
    <property type="entry name" value="RADICAL_SAM"/>
    <property type="match status" value="1"/>
</dbReference>
<dbReference type="PROSITE" id="PS51332">
    <property type="entry name" value="B12_BINDING"/>
    <property type="match status" value="1"/>
</dbReference>
<dbReference type="PANTHER" id="PTHR43409">
    <property type="entry name" value="ANAEROBIC MAGNESIUM-PROTOPORPHYRIN IX MONOMETHYL ESTER CYCLASE-RELATED"/>
    <property type="match status" value="1"/>
</dbReference>
<evidence type="ECO:0000259" key="9">
    <source>
        <dbReference type="PROSITE" id="PS51918"/>
    </source>
</evidence>
<organism evidence="10 11">
    <name type="scientific">Handelsmanbacteria sp. (strain RIFCSPLOWO2_12_FULL_64_10)</name>
    <dbReference type="NCBI Taxonomy" id="1817868"/>
    <lineage>
        <taxon>Bacteria</taxon>
        <taxon>Candidatus Handelsmaniibacteriota</taxon>
    </lineage>
</organism>
<keyword evidence="3" id="KW-0808">Transferase</keyword>
<evidence type="ECO:0000256" key="1">
    <source>
        <dbReference type="ARBA" id="ARBA00001966"/>
    </source>
</evidence>
<evidence type="ECO:0000313" key="10">
    <source>
        <dbReference type="EMBL" id="OGG46565.1"/>
    </source>
</evidence>
<dbReference type="GO" id="GO:0051539">
    <property type="term" value="F:4 iron, 4 sulfur cluster binding"/>
    <property type="evidence" value="ECO:0007669"/>
    <property type="project" value="UniProtKB-KW"/>
</dbReference>
<keyword evidence="2" id="KW-0489">Methyltransferase</keyword>
<keyword evidence="4" id="KW-0949">S-adenosyl-L-methionine</keyword>
<accession>A0A1F6CBH0</accession>
<dbReference type="GO" id="GO:0046872">
    <property type="term" value="F:metal ion binding"/>
    <property type="evidence" value="ECO:0007669"/>
    <property type="project" value="UniProtKB-KW"/>
</dbReference>
<dbReference type="SMART" id="SM00729">
    <property type="entry name" value="Elp3"/>
    <property type="match status" value="1"/>
</dbReference>
<comment type="cofactor">
    <cofactor evidence="1">
        <name>[4Fe-4S] cluster</name>
        <dbReference type="ChEBI" id="CHEBI:49883"/>
    </cofactor>
</comment>
<evidence type="ECO:0000259" key="8">
    <source>
        <dbReference type="PROSITE" id="PS51332"/>
    </source>
</evidence>
<protein>
    <submittedName>
        <fullName evidence="10">B12-binding domain-containing radical SAM protein</fullName>
    </submittedName>
</protein>
<dbReference type="InterPro" id="IPR051198">
    <property type="entry name" value="BchE-like"/>
</dbReference>
<dbReference type="SUPFAM" id="SSF52242">
    <property type="entry name" value="Cobalamin (vitamin B12)-binding domain"/>
    <property type="match status" value="1"/>
</dbReference>
<dbReference type="GO" id="GO:0005829">
    <property type="term" value="C:cytosol"/>
    <property type="evidence" value="ECO:0007669"/>
    <property type="project" value="TreeGrafter"/>
</dbReference>
<dbReference type="CDD" id="cd02068">
    <property type="entry name" value="radical_SAM_B12_BD"/>
    <property type="match status" value="1"/>
</dbReference>
<dbReference type="InterPro" id="IPR007197">
    <property type="entry name" value="rSAM"/>
</dbReference>
<dbReference type="Pfam" id="PF02310">
    <property type="entry name" value="B12-binding"/>
    <property type="match status" value="1"/>
</dbReference>
<dbReference type="GO" id="GO:0031419">
    <property type="term" value="F:cobalamin binding"/>
    <property type="evidence" value="ECO:0007669"/>
    <property type="project" value="InterPro"/>
</dbReference>
<dbReference type="InterPro" id="IPR006638">
    <property type="entry name" value="Elp3/MiaA/NifB-like_rSAM"/>
</dbReference>